<accession>A0A1Z4GF65</accession>
<proteinExistence type="predicted"/>
<dbReference type="Proteomes" id="UP000218287">
    <property type="component" value="Chromosome"/>
</dbReference>
<evidence type="ECO:0000313" key="1">
    <source>
        <dbReference type="EMBL" id="BAY16144.1"/>
    </source>
</evidence>
<protein>
    <submittedName>
        <fullName evidence="1">Uncharacterized protein</fullName>
    </submittedName>
</protein>
<evidence type="ECO:0000313" key="2">
    <source>
        <dbReference type="Proteomes" id="UP000218287"/>
    </source>
</evidence>
<organism evidence="1 2">
    <name type="scientific">Anabaenopsis circularis NIES-21</name>
    <dbReference type="NCBI Taxonomy" id="1085406"/>
    <lineage>
        <taxon>Bacteria</taxon>
        <taxon>Bacillati</taxon>
        <taxon>Cyanobacteriota</taxon>
        <taxon>Cyanophyceae</taxon>
        <taxon>Nostocales</taxon>
        <taxon>Nodulariaceae</taxon>
        <taxon>Anabaenopsis</taxon>
    </lineage>
</organism>
<dbReference type="AlphaFoldDB" id="A0A1Z4GF65"/>
<keyword evidence="2" id="KW-1185">Reference proteome</keyword>
<reference evidence="1 2" key="1">
    <citation type="submission" date="2017-06" db="EMBL/GenBank/DDBJ databases">
        <title>Genome sequencing of cyanobaciteial culture collection at National Institute for Environmental Studies (NIES).</title>
        <authorList>
            <person name="Hirose Y."/>
            <person name="Shimura Y."/>
            <person name="Fujisawa T."/>
            <person name="Nakamura Y."/>
            <person name="Kawachi M."/>
        </authorList>
    </citation>
    <scope>NUCLEOTIDE SEQUENCE [LARGE SCALE GENOMIC DNA]</scope>
    <source>
        <strain evidence="1 2">NIES-21</strain>
    </source>
</reference>
<dbReference type="EMBL" id="AP018174">
    <property type="protein sequence ID" value="BAY16144.1"/>
    <property type="molecule type" value="Genomic_DNA"/>
</dbReference>
<gene>
    <name evidence="1" type="ORF">NIES21_19670</name>
</gene>
<sequence length="53" mass="5928">MAVGEGIILNEQDLDVMRSHFRGKSHKFLKTPAIAFLEICDHCILEALFLGQA</sequence>
<name>A0A1Z4GF65_9CYAN</name>